<reference evidence="8 9" key="1">
    <citation type="submission" date="2016-06" db="EMBL/GenBank/DDBJ databases">
        <title>Complete genome sequence of a saline-alkali tolerant type strain Dietzia timorensis ID05-A0528T.</title>
        <authorList>
            <person name="Wu X."/>
        </authorList>
    </citation>
    <scope>NUCLEOTIDE SEQUENCE [LARGE SCALE GENOMIC DNA]</scope>
    <source>
        <strain evidence="8 9">ID05-A0528</strain>
    </source>
</reference>
<keyword evidence="6 7" id="KW-0472">Membrane</keyword>
<dbReference type="PANTHER" id="PTHR34584:SF1">
    <property type="entry name" value="NA(+)_H(+) ANTIPORTER SUBUNIT E1"/>
    <property type="match status" value="1"/>
</dbReference>
<feature type="transmembrane region" description="Helical" evidence="7">
    <location>
        <begin position="67"/>
        <end position="88"/>
    </location>
</feature>
<sequence>MRDFKGLGLRVATGCWLAFAWVLLWGDPTSLGTWVAGFGIALIVMVVFPLPRRKVIGTLHLFDAIRLVLYVLGQVTISSVEVAWVSLSPWRKPTAALLVAPMRLESDFVLSLAVNTLNIIPGGIVVRIDERNRQVIMHVFEAGSQKDVEKFYKSIAAIEWRYVRAFEPRENLQHLEQARRTTPVAPAIKDEWLVDGAEFETNSEVR</sequence>
<name>A0A173LPK4_9ACTN</name>
<dbReference type="OrthoDB" id="3556991at2"/>
<evidence type="ECO:0000256" key="7">
    <source>
        <dbReference type="SAM" id="Phobius"/>
    </source>
</evidence>
<keyword evidence="5 7" id="KW-1133">Transmembrane helix</keyword>
<keyword evidence="3" id="KW-1003">Cell membrane</keyword>
<dbReference type="AlphaFoldDB" id="A0A173LPK4"/>
<accession>A0A173LPK4</accession>
<dbReference type="Proteomes" id="UP000186104">
    <property type="component" value="Chromosome"/>
</dbReference>
<evidence type="ECO:0000256" key="3">
    <source>
        <dbReference type="ARBA" id="ARBA00022475"/>
    </source>
</evidence>
<feature type="transmembrane region" description="Helical" evidence="7">
    <location>
        <begin position="108"/>
        <end position="128"/>
    </location>
</feature>
<dbReference type="STRING" id="499555.BJL86_2808"/>
<feature type="transmembrane region" description="Helical" evidence="7">
    <location>
        <begin position="7"/>
        <end position="25"/>
    </location>
</feature>
<dbReference type="Pfam" id="PF01899">
    <property type="entry name" value="MNHE"/>
    <property type="match status" value="1"/>
</dbReference>
<protein>
    <submittedName>
        <fullName evidence="8">Putative antiporter subunit mnhE2</fullName>
    </submittedName>
</protein>
<comment type="subcellular location">
    <subcellularLocation>
        <location evidence="1">Cell membrane</location>
        <topology evidence="1">Multi-pass membrane protein</topology>
    </subcellularLocation>
</comment>
<dbReference type="RefSeq" id="WP_067478170.1">
    <property type="nucleotide sequence ID" value="NZ_CP015961.1"/>
</dbReference>
<gene>
    <name evidence="8" type="ORF">BJL86_2808</name>
</gene>
<proteinExistence type="inferred from homology"/>
<comment type="similarity">
    <text evidence="2">Belongs to the CPA3 antiporters (TC 2.A.63) subunit E family.</text>
</comment>
<evidence type="ECO:0000313" key="8">
    <source>
        <dbReference type="EMBL" id="ANI93568.1"/>
    </source>
</evidence>
<dbReference type="GO" id="GO:0008324">
    <property type="term" value="F:monoatomic cation transmembrane transporter activity"/>
    <property type="evidence" value="ECO:0007669"/>
    <property type="project" value="InterPro"/>
</dbReference>
<dbReference type="NCBIfam" id="NF006521">
    <property type="entry name" value="PRK08965.1-5"/>
    <property type="match status" value="1"/>
</dbReference>
<evidence type="ECO:0000313" key="9">
    <source>
        <dbReference type="Proteomes" id="UP000186104"/>
    </source>
</evidence>
<feature type="transmembrane region" description="Helical" evidence="7">
    <location>
        <begin position="31"/>
        <end position="51"/>
    </location>
</feature>
<evidence type="ECO:0000256" key="4">
    <source>
        <dbReference type="ARBA" id="ARBA00022692"/>
    </source>
</evidence>
<dbReference type="EMBL" id="CP015961">
    <property type="protein sequence ID" value="ANI93568.1"/>
    <property type="molecule type" value="Genomic_DNA"/>
</dbReference>
<keyword evidence="9" id="KW-1185">Reference proteome</keyword>
<dbReference type="KEGG" id="dtm:BJL86_2808"/>
<dbReference type="GO" id="GO:0005886">
    <property type="term" value="C:plasma membrane"/>
    <property type="evidence" value="ECO:0007669"/>
    <property type="project" value="UniProtKB-SubCell"/>
</dbReference>
<organism evidence="8 9">
    <name type="scientific">Dietzia timorensis</name>
    <dbReference type="NCBI Taxonomy" id="499555"/>
    <lineage>
        <taxon>Bacteria</taxon>
        <taxon>Bacillati</taxon>
        <taxon>Actinomycetota</taxon>
        <taxon>Actinomycetes</taxon>
        <taxon>Mycobacteriales</taxon>
        <taxon>Dietziaceae</taxon>
        <taxon>Dietzia</taxon>
    </lineage>
</organism>
<dbReference type="InterPro" id="IPR002758">
    <property type="entry name" value="Cation_antiport_E"/>
</dbReference>
<keyword evidence="4 7" id="KW-0812">Transmembrane</keyword>
<evidence type="ECO:0000256" key="5">
    <source>
        <dbReference type="ARBA" id="ARBA00022989"/>
    </source>
</evidence>
<evidence type="ECO:0000256" key="2">
    <source>
        <dbReference type="ARBA" id="ARBA00006228"/>
    </source>
</evidence>
<evidence type="ECO:0000256" key="6">
    <source>
        <dbReference type="ARBA" id="ARBA00023136"/>
    </source>
</evidence>
<dbReference type="PANTHER" id="PTHR34584">
    <property type="entry name" value="NA(+)/H(+) ANTIPORTER SUBUNIT E1"/>
    <property type="match status" value="1"/>
</dbReference>
<evidence type="ECO:0000256" key="1">
    <source>
        <dbReference type="ARBA" id="ARBA00004651"/>
    </source>
</evidence>